<feature type="transmembrane region" description="Helical" evidence="1">
    <location>
        <begin position="59"/>
        <end position="82"/>
    </location>
</feature>
<dbReference type="RefSeq" id="WP_100476007.1">
    <property type="nucleotide sequence ID" value="NZ_CP029076.1"/>
</dbReference>
<evidence type="ECO:0008006" key="4">
    <source>
        <dbReference type="Google" id="ProtNLM"/>
    </source>
</evidence>
<accession>A0ABD7HGD7</accession>
<dbReference type="Proteomes" id="UP000284557">
    <property type="component" value="Unassembled WGS sequence"/>
</dbReference>
<sequence>MLGISQVIVVALALIARKSGGGWLSLFLFMLSMATLWLVPVLIFGPLISFGFVAPAAAWPLFVLADVLLLTCAMTISDIAADGPAHYLIPILRDSAPLHQQRMVHWIGVICGVGYFLSLIPLGLTVGTPKALVVAASVWGLLIVPIVIWLYRRSASRRRRLKARKQSSSES</sequence>
<keyword evidence="1" id="KW-0472">Membrane</keyword>
<comment type="caution">
    <text evidence="2">The sequence shown here is derived from an EMBL/GenBank/DDBJ whole genome shotgun (WGS) entry which is preliminary data.</text>
</comment>
<name>A0ABD7HGD7_9MYCO</name>
<feature type="transmembrane region" description="Helical" evidence="1">
    <location>
        <begin position="103"/>
        <end position="125"/>
    </location>
</feature>
<proteinExistence type="predicted"/>
<protein>
    <recommendedName>
        <fullName evidence="4">Transmembrane protein</fullName>
    </recommendedName>
</protein>
<reference evidence="2 3" key="1">
    <citation type="submission" date="2018-08" db="EMBL/GenBank/DDBJ databases">
        <title>Linezolid Resistance in Mycobacterium abscessus: MIC Distribution and Comprehensive Investigation of Resistance Mechanisms.</title>
        <authorList>
            <person name="Ye M."/>
            <person name="Xu L."/>
            <person name="Zou Y."/>
            <person name="Li B."/>
            <person name="Guo Q."/>
            <person name="Zhang Y."/>
            <person name="Zhan M."/>
            <person name="Xu B."/>
            <person name="Yu F."/>
            <person name="Zhang Z."/>
            <person name="Chu H."/>
        </authorList>
    </citation>
    <scope>NUCLEOTIDE SEQUENCE [LARGE SCALE GENOMIC DNA]</scope>
    <source>
        <strain evidence="2 3">G143</strain>
    </source>
</reference>
<dbReference type="AlphaFoldDB" id="A0ABD7HGD7"/>
<feature type="transmembrane region" description="Helical" evidence="1">
    <location>
        <begin position="131"/>
        <end position="151"/>
    </location>
</feature>
<organism evidence="2 3">
    <name type="scientific">Mycobacteroides abscessus</name>
    <dbReference type="NCBI Taxonomy" id="36809"/>
    <lineage>
        <taxon>Bacteria</taxon>
        <taxon>Bacillati</taxon>
        <taxon>Actinomycetota</taxon>
        <taxon>Actinomycetes</taxon>
        <taxon>Mycobacteriales</taxon>
        <taxon>Mycobacteriaceae</taxon>
        <taxon>Mycobacteroides</taxon>
    </lineage>
</organism>
<evidence type="ECO:0000313" key="2">
    <source>
        <dbReference type="EMBL" id="RIT28774.1"/>
    </source>
</evidence>
<gene>
    <name evidence="2" type="ORF">D2E76_26600</name>
</gene>
<evidence type="ECO:0000256" key="1">
    <source>
        <dbReference type="SAM" id="Phobius"/>
    </source>
</evidence>
<keyword evidence="1" id="KW-0812">Transmembrane</keyword>
<dbReference type="EMBL" id="QXBN01000042">
    <property type="protein sequence ID" value="RIT28774.1"/>
    <property type="molecule type" value="Genomic_DNA"/>
</dbReference>
<keyword evidence="1" id="KW-1133">Transmembrane helix</keyword>
<feature type="transmembrane region" description="Helical" evidence="1">
    <location>
        <begin position="26"/>
        <end position="53"/>
    </location>
</feature>
<evidence type="ECO:0000313" key="3">
    <source>
        <dbReference type="Proteomes" id="UP000284557"/>
    </source>
</evidence>